<keyword evidence="4 9" id="KW-0812">Transmembrane</keyword>
<dbReference type="AlphaFoldDB" id="A0A0C1M709"/>
<evidence type="ECO:0000256" key="7">
    <source>
        <dbReference type="ARBA" id="ARBA00023136"/>
    </source>
</evidence>
<proteinExistence type="inferred from homology"/>
<organism evidence="13 14">
    <name type="scientific">Fructilactobacillus fructivorans</name>
    <dbReference type="NCBI Taxonomy" id="1614"/>
    <lineage>
        <taxon>Bacteria</taxon>
        <taxon>Bacillati</taxon>
        <taxon>Bacillota</taxon>
        <taxon>Bacilli</taxon>
        <taxon>Lactobacillales</taxon>
        <taxon>Lactobacillaceae</taxon>
        <taxon>Fructilactobacillus</taxon>
    </lineage>
</organism>
<evidence type="ECO:0000256" key="11">
    <source>
        <dbReference type="SAM" id="Phobius"/>
    </source>
</evidence>
<comment type="similarity">
    <text evidence="9">Belongs to the OXA1/ALB3/YidC family.</text>
</comment>
<dbReference type="PRINTS" id="PR00701">
    <property type="entry name" value="60KDINNERMP"/>
</dbReference>
<protein>
    <submittedName>
        <fullName evidence="13">Inner membrane protein translocase component YidC, OxaA protein</fullName>
    </submittedName>
</protein>
<keyword evidence="2" id="KW-0813">Transport</keyword>
<evidence type="ECO:0000259" key="12">
    <source>
        <dbReference type="Pfam" id="PF02096"/>
    </source>
</evidence>
<dbReference type="Pfam" id="PF02096">
    <property type="entry name" value="60KD_IMP"/>
    <property type="match status" value="1"/>
</dbReference>
<feature type="transmembrane region" description="Helical" evidence="11">
    <location>
        <begin position="50"/>
        <end position="73"/>
    </location>
</feature>
<dbReference type="NCBIfam" id="TIGR03592">
    <property type="entry name" value="yidC_oxa1_cterm"/>
    <property type="match status" value="1"/>
</dbReference>
<dbReference type="PANTHER" id="PTHR12428">
    <property type="entry name" value="OXA1"/>
    <property type="match status" value="1"/>
</dbReference>
<comment type="subcellular location">
    <subcellularLocation>
        <location evidence="1">Cell membrane</location>
        <topology evidence="1">Multi-pass membrane protein</topology>
    </subcellularLocation>
    <subcellularLocation>
        <location evidence="9">Membrane</location>
        <topology evidence="9">Multi-pass membrane protein</topology>
    </subcellularLocation>
</comment>
<dbReference type="InterPro" id="IPR001708">
    <property type="entry name" value="YidC/ALB3/OXA1/COX18"/>
</dbReference>
<name>A0A0C1M709_9LACO</name>
<dbReference type="GeneID" id="74913211"/>
<sequence>MKKIKKLGLFGFIAMVGIFLTGCVRTDSKGRPFGFVYHYLAIPGQHVMDWLAQYVGGYGWALIAITVIVRTLLLPMMISQMKKSTIQQEKMNLVKPQMTKIQQLLKKATTQEQQVALNQQMMQLYKDNGISMTGGIGCLPLLIQLPVFAALYAAIRYSPEVSHTVFMGIKLGQSSIILAILSFVAYALQGYLSTVGIPKEQKKQMAIMMLISPIMILFVTLSSPAGLGIYFFIGGLFACVQTFIINLSRPRIRKQINEKAKQNPPKVVIPKELEEEIETGSEPDSDTTSNNHKSSAKTEVEEEHENNRKRNAGKQQHHHDE</sequence>
<feature type="region of interest" description="Disordered" evidence="10">
    <location>
        <begin position="256"/>
        <end position="321"/>
    </location>
</feature>
<dbReference type="GO" id="GO:0032977">
    <property type="term" value="F:membrane insertase activity"/>
    <property type="evidence" value="ECO:0007669"/>
    <property type="project" value="InterPro"/>
</dbReference>
<keyword evidence="7 11" id="KW-0472">Membrane</keyword>
<feature type="compositionally biased region" description="Basic residues" evidence="10">
    <location>
        <begin position="307"/>
        <end position="321"/>
    </location>
</feature>
<comment type="caution">
    <text evidence="13">The sequence shown here is derived from an EMBL/GenBank/DDBJ whole genome shotgun (WGS) entry which is preliminary data.</text>
</comment>
<evidence type="ECO:0000256" key="5">
    <source>
        <dbReference type="ARBA" id="ARBA00022927"/>
    </source>
</evidence>
<accession>A0A0C1M709</accession>
<dbReference type="Proteomes" id="UP000031397">
    <property type="component" value="Unassembled WGS sequence"/>
</dbReference>
<feature type="transmembrane region" description="Helical" evidence="11">
    <location>
        <begin position="227"/>
        <end position="247"/>
    </location>
</feature>
<evidence type="ECO:0000256" key="9">
    <source>
        <dbReference type="RuleBase" id="RU003945"/>
    </source>
</evidence>
<dbReference type="EMBL" id="JOJZ01000010">
    <property type="protein sequence ID" value="KID42119.1"/>
    <property type="molecule type" value="Genomic_DNA"/>
</dbReference>
<evidence type="ECO:0000313" key="14">
    <source>
        <dbReference type="Proteomes" id="UP000031397"/>
    </source>
</evidence>
<dbReference type="PATRIC" id="fig|1614.7.peg.512"/>
<dbReference type="InterPro" id="IPR047196">
    <property type="entry name" value="YidC_ALB_C"/>
</dbReference>
<dbReference type="InterPro" id="IPR028055">
    <property type="entry name" value="YidC/Oxa/ALB_C"/>
</dbReference>
<evidence type="ECO:0000256" key="1">
    <source>
        <dbReference type="ARBA" id="ARBA00004651"/>
    </source>
</evidence>
<evidence type="ECO:0000256" key="3">
    <source>
        <dbReference type="ARBA" id="ARBA00022475"/>
    </source>
</evidence>
<evidence type="ECO:0000256" key="2">
    <source>
        <dbReference type="ARBA" id="ARBA00022448"/>
    </source>
</evidence>
<evidence type="ECO:0000256" key="10">
    <source>
        <dbReference type="SAM" id="MobiDB-lite"/>
    </source>
</evidence>
<keyword evidence="14" id="KW-1185">Reference proteome</keyword>
<gene>
    <name evidence="13" type="ORF">LfDm3_0524</name>
</gene>
<keyword evidence="5" id="KW-0653">Protein transport</keyword>
<dbReference type="PANTHER" id="PTHR12428:SF65">
    <property type="entry name" value="CYTOCHROME C OXIDASE ASSEMBLY PROTEIN COX18, MITOCHONDRIAL"/>
    <property type="match status" value="1"/>
</dbReference>
<dbReference type="GO" id="GO:0005886">
    <property type="term" value="C:plasma membrane"/>
    <property type="evidence" value="ECO:0007669"/>
    <property type="project" value="UniProtKB-SubCell"/>
</dbReference>
<dbReference type="CDD" id="cd20070">
    <property type="entry name" value="5TM_YidC_Alb3"/>
    <property type="match status" value="1"/>
</dbReference>
<dbReference type="GO" id="GO:0015031">
    <property type="term" value="P:protein transport"/>
    <property type="evidence" value="ECO:0007669"/>
    <property type="project" value="UniProtKB-KW"/>
</dbReference>
<dbReference type="OrthoDB" id="9780552at2"/>
<feature type="domain" description="Membrane insertase YidC/Oxa/ALB C-terminal" evidence="12">
    <location>
        <begin position="58"/>
        <end position="246"/>
    </location>
</feature>
<evidence type="ECO:0000256" key="4">
    <source>
        <dbReference type="ARBA" id="ARBA00022692"/>
    </source>
</evidence>
<keyword evidence="3" id="KW-1003">Cell membrane</keyword>
<keyword evidence="6 11" id="KW-1133">Transmembrane helix</keyword>
<dbReference type="PROSITE" id="PS51257">
    <property type="entry name" value="PROKAR_LIPOPROTEIN"/>
    <property type="match status" value="1"/>
</dbReference>
<keyword evidence="8" id="KW-0143">Chaperone</keyword>
<evidence type="ECO:0000256" key="6">
    <source>
        <dbReference type="ARBA" id="ARBA00022989"/>
    </source>
</evidence>
<feature type="transmembrane region" description="Helical" evidence="11">
    <location>
        <begin position="175"/>
        <end position="193"/>
    </location>
</feature>
<dbReference type="GO" id="GO:0051205">
    <property type="term" value="P:protein insertion into membrane"/>
    <property type="evidence" value="ECO:0007669"/>
    <property type="project" value="TreeGrafter"/>
</dbReference>
<dbReference type="RefSeq" id="WP_039143927.1">
    <property type="nucleotide sequence ID" value="NZ_JOJZ01000010.1"/>
</dbReference>
<reference evidence="13 14" key="1">
    <citation type="submission" date="2014-06" db="EMBL/GenBank/DDBJ databases">
        <title>Functional and comparative genomic analyses of the Drosophila gut microbiota identify candidate symbiosis factors.</title>
        <authorList>
            <person name="Newell P.D."/>
            <person name="Chaston J.M."/>
            <person name="Douglas A.E."/>
        </authorList>
    </citation>
    <scope>NUCLEOTIDE SEQUENCE [LARGE SCALE GENOMIC DNA]</scope>
    <source>
        <strain evidence="13 14">DmCS_002</strain>
    </source>
</reference>
<evidence type="ECO:0000313" key="13">
    <source>
        <dbReference type="EMBL" id="KID42119.1"/>
    </source>
</evidence>
<evidence type="ECO:0000256" key="8">
    <source>
        <dbReference type="ARBA" id="ARBA00023186"/>
    </source>
</evidence>
<feature type="transmembrane region" description="Helical" evidence="11">
    <location>
        <begin position="205"/>
        <end position="221"/>
    </location>
</feature>
<feature type="compositionally biased region" description="Acidic residues" evidence="10">
    <location>
        <begin position="273"/>
        <end position="285"/>
    </location>
</feature>
<feature type="transmembrane region" description="Helical" evidence="11">
    <location>
        <begin position="130"/>
        <end position="155"/>
    </location>
</feature>